<gene>
    <name evidence="1" type="ordered locus">CP_0853</name>
    <name evidence="2" type="ORF">BN1224_CV15_C_04960</name>
    <name evidence="4" type="ORF">BN1224_GiD_B_00360</name>
    <name evidence="5" type="ORF">BN1224_H12_FL_00030</name>
    <name evidence="6" type="ORF">BN1224_MUL2216_G_00080</name>
    <name evidence="7" type="ORF">BN1224_Panola_M_00270</name>
    <name evidence="9" type="ORF">BN1224_PB1_B_10410</name>
    <name evidence="8" type="ORF">BN1224_U1271_C_08860</name>
    <name evidence="10" type="ORF">BN1224_UZG1_C_00660</name>
    <name evidence="11" type="ORF">BN1224_Wien2_I_00380</name>
    <name evidence="12" type="ORF">BN1224_YK41_CD_00080</name>
    <name evidence="3" type="ORF">CWL029c_G_00270</name>
</gene>
<dbReference type="EMBL" id="LN847244">
    <property type="protein sequence ID" value="CRI49957.1"/>
    <property type="molecule type" value="Genomic_DNA"/>
</dbReference>
<dbReference type="EMBL" id="LN846999">
    <property type="protein sequence ID" value="CRI38663.1"/>
    <property type="molecule type" value="Genomic_DNA"/>
</dbReference>
<reference evidence="1 13" key="1">
    <citation type="journal article" date="2000" name="Nucleic Acids Res.">
        <title>Genome sequences of Chlamydia trachomatis MoPn and Chlamydia pneumoniae AR39.</title>
        <authorList>
            <person name="Read T.D."/>
            <person name="Brunham R.C."/>
            <person name="Shen C."/>
            <person name="Gill S.R."/>
            <person name="Heidelberg J.F."/>
            <person name="White O."/>
            <person name="Hickey E.K."/>
            <person name="Peterson J.D."/>
            <person name="Utterback T.R."/>
            <person name="Berry K.J."/>
            <person name="Bass S."/>
            <person name="Linher K.D."/>
            <person name="Weidman J.F."/>
            <person name="Khouri H.M."/>
            <person name="Craven B."/>
            <person name="Bowman C."/>
            <person name="Dodson R.J."/>
            <person name="Gwinn M.L."/>
            <person name="Nelson W.C."/>
            <person name="DeBoy R.T."/>
            <person name="Kolonay J.F."/>
            <person name="McClarty G."/>
            <person name="Salzberg S.L."/>
            <person name="Eisen J.A."/>
            <person name="Fraser C.M."/>
        </authorList>
    </citation>
    <scope>NUCLEOTIDE SEQUENCE [LARGE SCALE GENOMIC DNA]</scope>
    <source>
        <strain evidence="1 13">AR39</strain>
    </source>
</reference>
<dbReference type="EMBL" id="LN847238">
    <property type="protein sequence ID" value="CRI47665.1"/>
    <property type="molecule type" value="Genomic_DNA"/>
</dbReference>
<evidence type="ECO:0000313" key="2">
    <source>
        <dbReference type="EMBL" id="CRI38663.1"/>
    </source>
</evidence>
<evidence type="ECO:0000313" key="5">
    <source>
        <dbReference type="EMBL" id="CRI44260.1"/>
    </source>
</evidence>
<dbReference type="EMBL" id="LN847247">
    <property type="protein sequence ID" value="CRI52202.1"/>
    <property type="molecule type" value="Genomic_DNA"/>
</dbReference>
<name>Q9K1W8_CHLPN</name>
<dbReference type="EMBL" id="LN849055">
    <property type="protein sequence ID" value="CRI73695.1"/>
    <property type="molecule type" value="Genomic_DNA"/>
</dbReference>
<dbReference type="EMBL" id="LN847215">
    <property type="protein sequence ID" value="CRI44260.1"/>
    <property type="molecule type" value="Genomic_DNA"/>
</dbReference>
<sequence length="43" mass="5283">MKQSQTFPQPLIFSLFIEKKVLPYQKVYINHVLKYNQLLRQLF</sequence>
<protein>
    <submittedName>
        <fullName evidence="1">Uncharacterized protein</fullName>
    </submittedName>
</protein>
<dbReference type="STRING" id="406984.CPK_ORF00426"/>
<evidence type="ECO:0000313" key="1">
    <source>
        <dbReference type="EMBL" id="AAF38642.1"/>
    </source>
</evidence>
<reference evidence="2" key="2">
    <citation type="submission" date="2015-05" db="EMBL/GenBank/DDBJ databases">
        <authorList>
            <person name="Rattei Thomas"/>
        </authorList>
    </citation>
    <scope>NUCLEOTIDE SEQUENCE</scope>
    <source>
        <strain evidence="2">CV15</strain>
        <strain evidence="3">CWL029c</strain>
        <strain evidence="4">GiD</strain>
        <strain evidence="5">H12</strain>
        <strain evidence="6">MUL2216</strain>
        <strain evidence="7">Panola</strain>
        <strain evidence="9">PB1</strain>
        <strain evidence="8">U1271</strain>
        <strain evidence="10">UZG1</strain>
        <strain evidence="11">Wien2</strain>
        <strain evidence="12">YK41</strain>
    </source>
</reference>
<evidence type="ECO:0000313" key="9">
    <source>
        <dbReference type="EMBL" id="CRI51072.1"/>
    </source>
</evidence>
<dbReference type="KEGG" id="cpa:CP_0853"/>
<accession>Q9K1W8</accession>
<evidence type="ECO:0000313" key="8">
    <source>
        <dbReference type="EMBL" id="CRI49957.1"/>
    </source>
</evidence>
<evidence type="ECO:0000313" key="11">
    <source>
        <dbReference type="EMBL" id="CRI54243.1"/>
    </source>
</evidence>
<dbReference type="PATRIC" id="fig|83558.13.peg.1059"/>
<dbReference type="EMBL" id="LN847007">
    <property type="protein sequence ID" value="CRI40926.1"/>
    <property type="molecule type" value="Genomic_DNA"/>
</dbReference>
<dbReference type="Proteomes" id="UP000000583">
    <property type="component" value="Chromosome"/>
</dbReference>
<evidence type="ECO:0000313" key="3">
    <source>
        <dbReference type="EMBL" id="CRI40926.1"/>
    </source>
</evidence>
<dbReference type="EMBL" id="AE002161">
    <property type="protein sequence ID" value="AAF38642.1"/>
    <property type="molecule type" value="Genomic_DNA"/>
</dbReference>
<dbReference type="EMBL" id="LN847009">
    <property type="protein sequence ID" value="CRI42053.1"/>
    <property type="molecule type" value="Genomic_DNA"/>
</dbReference>
<dbReference type="PIR" id="A81532">
    <property type="entry name" value="A81532"/>
</dbReference>
<dbReference type="EMBL" id="LN847228">
    <property type="protein sequence ID" value="CRI46520.1"/>
    <property type="molecule type" value="Genomic_DNA"/>
</dbReference>
<evidence type="ECO:0000313" key="4">
    <source>
        <dbReference type="EMBL" id="CRI42053.1"/>
    </source>
</evidence>
<dbReference type="AlphaFoldDB" id="Q9K1W8"/>
<evidence type="ECO:0000313" key="6">
    <source>
        <dbReference type="EMBL" id="CRI46520.1"/>
    </source>
</evidence>
<dbReference type="EMBL" id="LN847240">
    <property type="protein sequence ID" value="CRI51072.1"/>
    <property type="molecule type" value="Genomic_DNA"/>
</dbReference>
<evidence type="ECO:0000313" key="10">
    <source>
        <dbReference type="EMBL" id="CRI52202.1"/>
    </source>
</evidence>
<organism evidence="13">
    <name type="scientific">Chlamydia pneumoniae</name>
    <name type="common">Chlamydophila pneumoniae</name>
    <dbReference type="NCBI Taxonomy" id="83558"/>
    <lineage>
        <taxon>Bacteria</taxon>
        <taxon>Pseudomonadati</taxon>
        <taxon>Chlamydiota</taxon>
        <taxon>Chlamydiia</taxon>
        <taxon>Chlamydiales</taxon>
        <taxon>Chlamydiaceae</taxon>
        <taxon>Chlamydia/Chlamydophila group</taxon>
        <taxon>Chlamydia</taxon>
    </lineage>
</organism>
<evidence type="ECO:0000313" key="13">
    <source>
        <dbReference type="Proteomes" id="UP000000583"/>
    </source>
</evidence>
<dbReference type="EMBL" id="LN847256">
    <property type="protein sequence ID" value="CRI54243.1"/>
    <property type="molecule type" value="Genomic_DNA"/>
</dbReference>
<proteinExistence type="predicted"/>
<evidence type="ECO:0000313" key="7">
    <source>
        <dbReference type="EMBL" id="CRI47665.1"/>
    </source>
</evidence>
<evidence type="ECO:0000313" key="12">
    <source>
        <dbReference type="EMBL" id="CRI73695.1"/>
    </source>
</evidence>